<dbReference type="RefSeq" id="WP_309488344.1">
    <property type="nucleotide sequence ID" value="NZ_JAENIG010000001.1"/>
</dbReference>
<evidence type="ECO:0000256" key="1">
    <source>
        <dbReference type="SAM" id="MobiDB-lite"/>
    </source>
</evidence>
<accession>A0AAE2SCH7</accession>
<reference evidence="2" key="1">
    <citation type="submission" date="2021-01" db="EMBL/GenBank/DDBJ databases">
        <title>Modified the classification status of verrucomicrobia.</title>
        <authorList>
            <person name="Feng X."/>
        </authorList>
    </citation>
    <scope>NUCLEOTIDE SEQUENCE</scope>
    <source>
        <strain evidence="2">5K15</strain>
    </source>
</reference>
<organism evidence="2 3">
    <name type="scientific">Oceaniferula flava</name>
    <dbReference type="NCBI Taxonomy" id="2800421"/>
    <lineage>
        <taxon>Bacteria</taxon>
        <taxon>Pseudomonadati</taxon>
        <taxon>Verrucomicrobiota</taxon>
        <taxon>Verrucomicrobiia</taxon>
        <taxon>Verrucomicrobiales</taxon>
        <taxon>Verrucomicrobiaceae</taxon>
        <taxon>Oceaniferula</taxon>
    </lineage>
</organism>
<protein>
    <submittedName>
        <fullName evidence="2">Uncharacterized protein</fullName>
    </submittedName>
</protein>
<sequence length="155" mass="18041">MPVQDYNEQTELRRYLWAHFSVICTEAERSVYKAYLGRQKAANSPSQDKMLRKMFGDWDDAYIASELRDGFDAFTDRVLQRIESECPELFYLNRCEACGHLVATPKACICSWCGHEWFSRRDEQDRIAEDAINRAEQNLREQAGGHQPPTRPEST</sequence>
<comment type="caution">
    <text evidence="2">The sequence shown here is derived from an EMBL/GenBank/DDBJ whole genome shotgun (WGS) entry which is preliminary data.</text>
</comment>
<evidence type="ECO:0000313" key="3">
    <source>
        <dbReference type="Proteomes" id="UP000634206"/>
    </source>
</evidence>
<dbReference type="AlphaFoldDB" id="A0AAE2SCH7"/>
<dbReference type="EMBL" id="JAENIG010000001">
    <property type="protein sequence ID" value="MBK1853746.1"/>
    <property type="molecule type" value="Genomic_DNA"/>
</dbReference>
<name>A0AAE2SCH7_9BACT</name>
<dbReference type="Proteomes" id="UP000634206">
    <property type="component" value="Unassembled WGS sequence"/>
</dbReference>
<keyword evidence="3" id="KW-1185">Reference proteome</keyword>
<feature type="region of interest" description="Disordered" evidence="1">
    <location>
        <begin position="136"/>
        <end position="155"/>
    </location>
</feature>
<evidence type="ECO:0000313" key="2">
    <source>
        <dbReference type="EMBL" id="MBK1853746.1"/>
    </source>
</evidence>
<gene>
    <name evidence="2" type="ORF">JIN83_02135</name>
</gene>
<proteinExistence type="predicted"/>